<dbReference type="Proteomes" id="UP000625210">
    <property type="component" value="Unassembled WGS sequence"/>
</dbReference>
<reference evidence="3" key="2">
    <citation type="submission" date="2020-09" db="EMBL/GenBank/DDBJ databases">
        <authorList>
            <person name="Sun Q."/>
            <person name="Zhou Y."/>
        </authorList>
    </citation>
    <scope>NUCLEOTIDE SEQUENCE</scope>
    <source>
        <strain evidence="3">CGMCC 1.15179</strain>
    </source>
</reference>
<proteinExistence type="predicted"/>
<sequence length="205" mass="23081">MKKLLLFLSGILMMVVGVFLLAHEAEVWFENEQKAMKWYSDAASAPLRIPPSFHWAPAMQKEPFQQERVEWNPQPRLHSKLGTLRIPSIDARIPVFFGTSDQELDQGLGLHQSCSLPGEGTAVIAGHREHALKGAGRVKIGDELIFQTDKGELVYQVTRIRIVPWDDRTVVVPSDKQELKVYTCFPIVPGASTDKRLVLQAELIQ</sequence>
<dbReference type="GO" id="GO:0016787">
    <property type="term" value="F:hydrolase activity"/>
    <property type="evidence" value="ECO:0007669"/>
    <property type="project" value="UniProtKB-KW"/>
</dbReference>
<dbReference type="AlphaFoldDB" id="A0A8J2VLT5"/>
<evidence type="ECO:0000313" key="3">
    <source>
        <dbReference type="EMBL" id="GGE28629.1"/>
    </source>
</evidence>
<evidence type="ECO:0000313" key="4">
    <source>
        <dbReference type="Proteomes" id="UP000625210"/>
    </source>
</evidence>
<comment type="caution">
    <text evidence="3">The sequence shown here is derived from an EMBL/GenBank/DDBJ whole genome shotgun (WGS) entry which is preliminary data.</text>
</comment>
<organism evidence="3 4">
    <name type="scientific">Marinithermofilum abyssi</name>
    <dbReference type="NCBI Taxonomy" id="1571185"/>
    <lineage>
        <taxon>Bacteria</taxon>
        <taxon>Bacillati</taxon>
        <taxon>Bacillota</taxon>
        <taxon>Bacilli</taxon>
        <taxon>Bacillales</taxon>
        <taxon>Thermoactinomycetaceae</taxon>
        <taxon>Marinithermofilum</taxon>
    </lineage>
</organism>
<evidence type="ECO:0000256" key="2">
    <source>
        <dbReference type="PIRSR" id="PIRSR605754-1"/>
    </source>
</evidence>
<feature type="active site" description="Proton donor/acceptor" evidence="2">
    <location>
        <position position="127"/>
    </location>
</feature>
<keyword evidence="1" id="KW-0378">Hydrolase</keyword>
<dbReference type="Pfam" id="PF04203">
    <property type="entry name" value="Sortase"/>
    <property type="match status" value="1"/>
</dbReference>
<dbReference type="Gene3D" id="2.40.260.10">
    <property type="entry name" value="Sortase"/>
    <property type="match status" value="1"/>
</dbReference>
<accession>A0A8J2VLT5</accession>
<dbReference type="SUPFAM" id="SSF63817">
    <property type="entry name" value="Sortase"/>
    <property type="match status" value="1"/>
</dbReference>
<dbReference type="InterPro" id="IPR005754">
    <property type="entry name" value="Sortase"/>
</dbReference>
<feature type="active site" description="Acyl-thioester intermediate" evidence="2">
    <location>
        <position position="184"/>
    </location>
</feature>
<dbReference type="InterPro" id="IPR023365">
    <property type="entry name" value="Sortase_dom-sf"/>
</dbReference>
<dbReference type="RefSeq" id="WP_188649017.1">
    <property type="nucleotide sequence ID" value="NZ_BMHQ01000018.1"/>
</dbReference>
<dbReference type="CDD" id="cd05828">
    <property type="entry name" value="Sortase_D_1"/>
    <property type="match status" value="1"/>
</dbReference>
<dbReference type="EMBL" id="BMHQ01000018">
    <property type="protein sequence ID" value="GGE28629.1"/>
    <property type="molecule type" value="Genomic_DNA"/>
</dbReference>
<name>A0A8J2VLT5_9BACL</name>
<dbReference type="NCBIfam" id="TIGR01076">
    <property type="entry name" value="sortase_fam"/>
    <property type="match status" value="1"/>
</dbReference>
<gene>
    <name evidence="3" type="ORF">GCM10011571_33400</name>
</gene>
<evidence type="ECO:0000256" key="1">
    <source>
        <dbReference type="ARBA" id="ARBA00022801"/>
    </source>
</evidence>
<evidence type="ECO:0008006" key="5">
    <source>
        <dbReference type="Google" id="ProtNLM"/>
    </source>
</evidence>
<reference evidence="3" key="1">
    <citation type="journal article" date="2014" name="Int. J. Syst. Evol. Microbiol.">
        <title>Complete genome sequence of Corynebacterium casei LMG S-19264T (=DSM 44701T), isolated from a smear-ripened cheese.</title>
        <authorList>
            <consortium name="US DOE Joint Genome Institute (JGI-PGF)"/>
            <person name="Walter F."/>
            <person name="Albersmeier A."/>
            <person name="Kalinowski J."/>
            <person name="Ruckert C."/>
        </authorList>
    </citation>
    <scope>NUCLEOTIDE SEQUENCE</scope>
    <source>
        <strain evidence="3">CGMCC 1.15179</strain>
    </source>
</reference>
<dbReference type="InterPro" id="IPR041999">
    <property type="entry name" value="Sortase_D_1"/>
</dbReference>
<protein>
    <recommendedName>
        <fullName evidence="5">Sortase A</fullName>
    </recommendedName>
</protein>
<keyword evidence="4" id="KW-1185">Reference proteome</keyword>